<keyword evidence="2" id="KW-0547">Nucleotide-binding</keyword>
<keyword evidence="5" id="KW-1185">Reference proteome</keyword>
<dbReference type="PANTHER" id="PTHR11117:SF2">
    <property type="entry name" value="SUCCINATE--COA LIGASE [ADP_GDP-FORMING] SUBUNIT ALPHA, MITOCHONDRIAL"/>
    <property type="match status" value="1"/>
</dbReference>
<dbReference type="EMBL" id="JAYGHT010000017">
    <property type="protein sequence ID" value="MEA5518857.1"/>
    <property type="molecule type" value="Genomic_DNA"/>
</dbReference>
<dbReference type="InterPro" id="IPR005810">
    <property type="entry name" value="CoA_lig_alpha"/>
</dbReference>
<evidence type="ECO:0000256" key="1">
    <source>
        <dbReference type="ARBA" id="ARBA00022598"/>
    </source>
</evidence>
<sequence length="298" mass="31800">MNLTPDSKVLIQGNAASQALIHAVLNMKAYGTNIVACVSPSQGGGYLQDIPIFDLVEQAQVKVGPVETSIIWVNPYQVLDAALEAIEAGVRQLLIITKGMPPLDMVRLIRKAEVAETIVIGPNCAGIIIPNQLLWGVHPGEFYTPGSIGLIGRGSRLTYEIAFQLTQAKLGQSIGVSIGSDLMIGSSFIPWLQILDEDDQTDVIVLVGEVSGHGEEEAASYIAETIDKPVIAYIAGLHLPNSQAMGHSCTLATSKLIAQTMCPPTIDSKISAFKQAKIPLADRPSKIPALVKKCLKNK</sequence>
<dbReference type="InterPro" id="IPR005811">
    <property type="entry name" value="SUCC_ACL_C"/>
</dbReference>
<protein>
    <submittedName>
        <fullName evidence="4">CoA-binding protein</fullName>
    </submittedName>
</protein>
<dbReference type="InterPro" id="IPR036291">
    <property type="entry name" value="NAD(P)-bd_dom_sf"/>
</dbReference>
<name>A0ABU5TVC5_9CYAN</name>
<dbReference type="RefSeq" id="WP_323275768.1">
    <property type="nucleotide sequence ID" value="NZ_JAYGHT010000017.1"/>
</dbReference>
<proteinExistence type="predicted"/>
<dbReference type="SUPFAM" id="SSF51735">
    <property type="entry name" value="NAD(P)-binding Rossmann-fold domains"/>
    <property type="match status" value="1"/>
</dbReference>
<dbReference type="Pfam" id="PF00549">
    <property type="entry name" value="Ligase_CoA"/>
    <property type="match status" value="1"/>
</dbReference>
<dbReference type="InterPro" id="IPR016102">
    <property type="entry name" value="Succinyl-CoA_synth-like"/>
</dbReference>
<dbReference type="Proteomes" id="UP001301728">
    <property type="component" value="Unassembled WGS sequence"/>
</dbReference>
<dbReference type="Pfam" id="PF02629">
    <property type="entry name" value="CoA_binding"/>
    <property type="match status" value="1"/>
</dbReference>
<keyword evidence="1" id="KW-0436">Ligase</keyword>
<dbReference type="SUPFAM" id="SSF52210">
    <property type="entry name" value="Succinyl-CoA synthetase domains"/>
    <property type="match status" value="1"/>
</dbReference>
<comment type="caution">
    <text evidence="4">The sequence shown here is derived from an EMBL/GenBank/DDBJ whole genome shotgun (WGS) entry which is preliminary data.</text>
</comment>
<dbReference type="InterPro" id="IPR003781">
    <property type="entry name" value="CoA-bd"/>
</dbReference>
<dbReference type="Gene3D" id="3.40.50.720">
    <property type="entry name" value="NAD(P)-binding Rossmann-like Domain"/>
    <property type="match status" value="1"/>
</dbReference>
<dbReference type="SMART" id="SM00881">
    <property type="entry name" value="CoA_binding"/>
    <property type="match status" value="1"/>
</dbReference>
<dbReference type="PANTHER" id="PTHR11117">
    <property type="entry name" value="SUCCINYL-COA LIGASE SUBUNIT ALPHA"/>
    <property type="match status" value="1"/>
</dbReference>
<organism evidence="4 5">
    <name type="scientific">Limnoraphis robusta CCNP1315</name>
    <dbReference type="NCBI Taxonomy" id="3110306"/>
    <lineage>
        <taxon>Bacteria</taxon>
        <taxon>Bacillati</taxon>
        <taxon>Cyanobacteriota</taxon>
        <taxon>Cyanophyceae</taxon>
        <taxon>Oscillatoriophycideae</taxon>
        <taxon>Oscillatoriales</taxon>
        <taxon>Sirenicapillariaceae</taxon>
        <taxon>Limnoraphis</taxon>
    </lineage>
</organism>
<evidence type="ECO:0000313" key="5">
    <source>
        <dbReference type="Proteomes" id="UP001301728"/>
    </source>
</evidence>
<evidence type="ECO:0000313" key="4">
    <source>
        <dbReference type="EMBL" id="MEA5518857.1"/>
    </source>
</evidence>
<gene>
    <name evidence="4" type="ORF">VB854_07840</name>
</gene>
<dbReference type="PIRSF" id="PIRSF001553">
    <property type="entry name" value="SucCS_alpha"/>
    <property type="match status" value="1"/>
</dbReference>
<reference evidence="4 5" key="1">
    <citation type="submission" date="2023-12" db="EMBL/GenBank/DDBJ databases">
        <title>Baltic Sea Cyanobacteria.</title>
        <authorList>
            <person name="Delbaje E."/>
            <person name="Fewer D.P."/>
            <person name="Shishido T.K."/>
        </authorList>
    </citation>
    <scope>NUCLEOTIDE SEQUENCE [LARGE SCALE GENOMIC DNA]</scope>
    <source>
        <strain evidence="4 5">CCNP 1315</strain>
    </source>
</reference>
<feature type="domain" description="CoA-binding" evidence="3">
    <location>
        <begin position="2"/>
        <end position="100"/>
    </location>
</feature>
<evidence type="ECO:0000259" key="3">
    <source>
        <dbReference type="SMART" id="SM00881"/>
    </source>
</evidence>
<evidence type="ECO:0000256" key="2">
    <source>
        <dbReference type="ARBA" id="ARBA00022741"/>
    </source>
</evidence>
<dbReference type="Gene3D" id="3.40.50.261">
    <property type="entry name" value="Succinyl-CoA synthetase domains"/>
    <property type="match status" value="1"/>
</dbReference>
<dbReference type="PRINTS" id="PR01798">
    <property type="entry name" value="SCOASYNTHASE"/>
</dbReference>
<accession>A0ABU5TVC5</accession>